<gene>
    <name evidence="3" type="ORF">CAMP_LOCUS18010</name>
</gene>
<organism evidence="3 4">
    <name type="scientific">Caenorhabditis angaria</name>
    <dbReference type="NCBI Taxonomy" id="860376"/>
    <lineage>
        <taxon>Eukaryota</taxon>
        <taxon>Metazoa</taxon>
        <taxon>Ecdysozoa</taxon>
        <taxon>Nematoda</taxon>
        <taxon>Chromadorea</taxon>
        <taxon>Rhabditida</taxon>
        <taxon>Rhabditina</taxon>
        <taxon>Rhabditomorpha</taxon>
        <taxon>Rhabditoidea</taxon>
        <taxon>Rhabditidae</taxon>
        <taxon>Peloderinae</taxon>
        <taxon>Caenorhabditis</taxon>
    </lineage>
</organism>
<evidence type="ECO:0000259" key="2">
    <source>
        <dbReference type="Pfam" id="PF23672"/>
    </source>
</evidence>
<dbReference type="Proteomes" id="UP001152747">
    <property type="component" value="Unassembled WGS sequence"/>
</dbReference>
<comment type="caution">
    <text evidence="3">The sequence shown here is derived from an EMBL/GenBank/DDBJ whole genome shotgun (WGS) entry which is preliminary data.</text>
</comment>
<feature type="compositionally biased region" description="Basic and acidic residues" evidence="1">
    <location>
        <begin position="389"/>
        <end position="398"/>
    </location>
</feature>
<accession>A0A9P1J1W7</accession>
<protein>
    <recommendedName>
        <fullName evidence="2">DUF7153 domain-containing protein</fullName>
    </recommendedName>
</protein>
<dbReference type="Pfam" id="PF23672">
    <property type="entry name" value="DUF7153"/>
    <property type="match status" value="1"/>
</dbReference>
<reference evidence="3" key="1">
    <citation type="submission" date="2022-11" db="EMBL/GenBank/DDBJ databases">
        <authorList>
            <person name="Kikuchi T."/>
        </authorList>
    </citation>
    <scope>NUCLEOTIDE SEQUENCE</scope>
    <source>
        <strain evidence="3">PS1010</strain>
    </source>
</reference>
<evidence type="ECO:0000256" key="1">
    <source>
        <dbReference type="SAM" id="MobiDB-lite"/>
    </source>
</evidence>
<feature type="region of interest" description="Disordered" evidence="1">
    <location>
        <begin position="267"/>
        <end position="287"/>
    </location>
</feature>
<dbReference type="PANTHER" id="PTHR22198:SF2">
    <property type="entry name" value="PROTEIN CBG14274"/>
    <property type="match status" value="1"/>
</dbReference>
<dbReference type="PANTHER" id="PTHR22198">
    <property type="entry name" value="FERM DOMAIN-CONTAINING PROTEIN"/>
    <property type="match status" value="1"/>
</dbReference>
<dbReference type="OrthoDB" id="6060890at2759"/>
<feature type="region of interest" description="Disordered" evidence="1">
    <location>
        <begin position="379"/>
        <end position="400"/>
    </location>
</feature>
<dbReference type="EMBL" id="CANHGI010000006">
    <property type="protein sequence ID" value="CAI5455373.1"/>
    <property type="molecule type" value="Genomic_DNA"/>
</dbReference>
<name>A0A9P1J1W7_9PELO</name>
<evidence type="ECO:0000313" key="4">
    <source>
        <dbReference type="Proteomes" id="UP001152747"/>
    </source>
</evidence>
<dbReference type="AlphaFoldDB" id="A0A9P1J1W7"/>
<sequence>MFRTHDNLNIPTYVHISLIDEPNPRESIKLPFSFRLDNPTLERIAVKKLKSVERGYVYPTIDVVFVKGEVTLAKREESDETNCGFYKSVQTISRKLKKSQIIPEVDHELNMNGYLIFAYKTMEDMHTQKFTESWKTWSGARMLCTKMPMPHLVTKLSFYRRVSGHLTFEYLLIAKIKNMMLNAAPALNVLHYMKPKVCAYVGAYRKISFEVNRKLCDSLGLIEADYVNALTSRMRVTYSNNTGYVQLSNDIEFRCIEEEEELRHPKDVPKKVSTQMQTDPTTYSMRKSRRTLPRTISSFPVPGTANSPSIPSPDSVIQSILENRNKIVTIGNNFLLVLDNREGMHNIKYPFEINKITDHKSPDQNKMILTNNQTSYDDLPKINNFSSSNKKDIKKNENDDSGSLLRRLKTEYFNSEEYTAAELCQFSPI</sequence>
<feature type="domain" description="DUF7153" evidence="2">
    <location>
        <begin position="46"/>
        <end position="206"/>
    </location>
</feature>
<proteinExistence type="predicted"/>
<feature type="compositionally biased region" description="Polar residues" evidence="1">
    <location>
        <begin position="272"/>
        <end position="285"/>
    </location>
</feature>
<dbReference type="InterPro" id="IPR055577">
    <property type="entry name" value="DUF7153"/>
</dbReference>
<keyword evidence="4" id="KW-1185">Reference proteome</keyword>
<evidence type="ECO:0000313" key="3">
    <source>
        <dbReference type="EMBL" id="CAI5455373.1"/>
    </source>
</evidence>